<dbReference type="SUPFAM" id="SSF49452">
    <property type="entry name" value="Starch-binding domain-like"/>
    <property type="match status" value="2"/>
</dbReference>
<feature type="domain" description="Rhamnogalacturonan lyase" evidence="8">
    <location>
        <begin position="1107"/>
        <end position="1295"/>
    </location>
</feature>
<evidence type="ECO:0000259" key="9">
    <source>
        <dbReference type="Pfam" id="PF14686"/>
    </source>
</evidence>
<keyword evidence="11" id="KW-1185">Reference proteome</keyword>
<feature type="domain" description="Rhamnogalacturonan lyase" evidence="9">
    <location>
        <begin position="403"/>
        <end position="475"/>
    </location>
</feature>
<dbReference type="InterPro" id="IPR029411">
    <property type="entry name" value="RG-lyase_III"/>
</dbReference>
<dbReference type="InterPro" id="IPR010325">
    <property type="entry name" value="Rhamnogal_lyase"/>
</dbReference>
<evidence type="ECO:0000256" key="7">
    <source>
        <dbReference type="ARBA" id="ARBA00023239"/>
    </source>
</evidence>
<keyword evidence="5" id="KW-0964">Secreted</keyword>
<dbReference type="InterPro" id="IPR011013">
    <property type="entry name" value="Gal_mutarotase_sf_dom"/>
</dbReference>
<dbReference type="CDD" id="cd10320">
    <property type="entry name" value="RGL4_N"/>
    <property type="match status" value="2"/>
</dbReference>
<feature type="domain" description="Rhamnogalacturonan lyase" evidence="8">
    <location>
        <begin position="489"/>
        <end position="677"/>
    </location>
</feature>
<evidence type="ECO:0000256" key="3">
    <source>
        <dbReference type="ARBA" id="ARBA00010418"/>
    </source>
</evidence>
<dbReference type="Pfam" id="PF14686">
    <property type="entry name" value="fn3_3"/>
    <property type="match status" value="2"/>
</dbReference>
<protein>
    <recommendedName>
        <fullName evidence="4">rhamnogalacturonan endolyase</fullName>
        <ecNumber evidence="4">4.2.2.23</ecNumber>
    </recommendedName>
</protein>
<proteinExistence type="inferred from homology"/>
<dbReference type="InterPro" id="IPR013784">
    <property type="entry name" value="Carb-bd-like_fold"/>
</dbReference>
<evidence type="ECO:0000313" key="10">
    <source>
        <dbReference type="EMBL" id="KAK5843469.1"/>
    </source>
</evidence>
<keyword evidence="6" id="KW-0732">Signal</keyword>
<sequence length="1303" mass="151883">MEKVVNMSHWRRKLVLWMIMVVQLSLFLSVSSTEIHARKLLKDNDINTNDVRLHISDRQVIIDNGLVEVTIENPSGYLIGIKYKEMENVLERRNHNSNRGYLNFLEYWDIVWDDDAYDKLETKHVEVITQTNDIVELSFTKTWNSKNHGKTLPLNIQKRYIVRRGISGVYMYGIFERQEDFPEAHMYQIRIAFKLKEDKFRFMAISDTIQRVMPQSEDRIKGHSKPLDFKEAVLLTNPSNPNLKGEVDDKYQYSTENKDNKLNGWISDYDAVGFWIMTPSNEFRTGGPHKQDLTSHVGPTALSMFVSTHYTGTEIDTFYKEGEAWKKVFGPVLIYLNSASSKDDDYRKILRDDAKRQLSEEIESWPYNFTRSEDFPHSQQRGQVNGQLLVQDRYMDKQLMQAKSAFVGLAAPGEVDSWQKEGKGYQFWTQTDKIGRFNIKNVRPGVYNLYAWIHGFIGSYKLDLNITIQPENKIELGTLIYDPPRNGPTLWEIGIPDRTAAEFFIPEPYPQYVNSITNDGADKFRQYGLWDRYSNIYRDSDLVYTVGASNYSKDWFFAHVPRKTGDDRYRPTTWQIKYNLQDVNNRGTYTLQMAIAAASFAEVEVRFNDPNSDRPHFTTRRIGYDNAVPRHGIHGLYRLYSIEVPEYRFRKGNNTIYLTQTRSDNPFEAVMYDYIRLEGPNSLVIIDNGLAEVTIENPSGYLIGIKYKKMQNVLERRNHISNRGYWDIVWDGDSYDKLETKHVEVITQTNDIVELSFTKTWNSKNHGKTIPLNIQKRYIVRRGISGVYMYGIFERQKDFPKAHMYQIRIAFKLKEDKFRFMALSNTIQRVMPRSEDRVKGHSKPLDFKEAVLLTNPSNPKLKGEVDDKYQYSIENKDNKLNGWISNHDSIGFWIMTPSNEFRSGGPHKQDLTSHVGPTALSMFVSTHYTGTEIDTFYKEGEAWKKVFGPVLIYLNSASLKDDDHRKILWNDAKRQLSEEIESWPYNFTRSEDFPHSQQRGQVNGQLLVQDRYMDKQLMQAKSAFVGLAPPGEADSWQKEGKGYQFWTQTDKIGRFNIKNVRPGVYNLYAWVHGFIGSYKLDLNITIQPGNKIELDTLIYDPPRNGPTLWEIGIPDRTAAEFFIPEPYPQYVNSITNDGADKFRQYGLWDRYSDIYRDSDLVYTVGTSNYSKDWFFAHVPRKIGDDWYRPTTWQIKYNLQDVNNRGTYTLQMAIAAASFAEVEVRFNDPNSDRPHFTTRRIGYDNAVPRHGIHGLYRLYSIEVPGYRFLKGSNTIYLTQTRSDNSFEAVMYDYIRLEGPNSLNN</sequence>
<evidence type="ECO:0000256" key="2">
    <source>
        <dbReference type="ARBA" id="ARBA00004613"/>
    </source>
</evidence>
<comment type="subcellular location">
    <subcellularLocation>
        <location evidence="2">Secreted</location>
    </subcellularLocation>
</comment>
<evidence type="ECO:0000256" key="1">
    <source>
        <dbReference type="ARBA" id="ARBA00001324"/>
    </source>
</evidence>
<dbReference type="Pfam" id="PF14683">
    <property type="entry name" value="CBM-like"/>
    <property type="match status" value="2"/>
</dbReference>
<comment type="caution">
    <text evidence="10">The sequence shown here is derived from an EMBL/GenBank/DDBJ whole genome shotgun (WGS) entry which is preliminary data.</text>
</comment>
<dbReference type="PANTHER" id="PTHR32018:SF6">
    <property type="entry name" value="RHAMNOGALACTURONAN ENDOLYASE"/>
    <property type="match status" value="1"/>
</dbReference>
<dbReference type="Pfam" id="PF06045">
    <property type="entry name" value="Rhamnogal_lyase"/>
    <property type="match status" value="2"/>
</dbReference>
<organism evidence="10 11">
    <name type="scientific">Gossypium arboreum</name>
    <name type="common">Tree cotton</name>
    <name type="synonym">Gossypium nanking</name>
    <dbReference type="NCBI Taxonomy" id="29729"/>
    <lineage>
        <taxon>Eukaryota</taxon>
        <taxon>Viridiplantae</taxon>
        <taxon>Streptophyta</taxon>
        <taxon>Embryophyta</taxon>
        <taxon>Tracheophyta</taxon>
        <taxon>Spermatophyta</taxon>
        <taxon>Magnoliopsida</taxon>
        <taxon>eudicotyledons</taxon>
        <taxon>Gunneridae</taxon>
        <taxon>Pentapetalae</taxon>
        <taxon>rosids</taxon>
        <taxon>malvids</taxon>
        <taxon>Malvales</taxon>
        <taxon>Malvaceae</taxon>
        <taxon>Malvoideae</taxon>
        <taxon>Gossypium</taxon>
    </lineage>
</organism>
<dbReference type="Gene3D" id="2.70.98.10">
    <property type="match status" value="2"/>
</dbReference>
<dbReference type="Gene3D" id="2.60.40.1120">
    <property type="entry name" value="Carboxypeptidase-like, regulatory domain"/>
    <property type="match status" value="2"/>
</dbReference>
<dbReference type="SUPFAM" id="SSF49785">
    <property type="entry name" value="Galactose-binding domain-like"/>
    <property type="match status" value="2"/>
</dbReference>
<reference evidence="10 11" key="1">
    <citation type="submission" date="2023-03" db="EMBL/GenBank/DDBJ databases">
        <title>WGS of Gossypium arboreum.</title>
        <authorList>
            <person name="Yu D."/>
        </authorList>
    </citation>
    <scope>NUCLEOTIDE SEQUENCE [LARGE SCALE GENOMIC DNA]</scope>
    <source>
        <tissue evidence="10">Leaf</tissue>
    </source>
</reference>
<evidence type="ECO:0000259" key="8">
    <source>
        <dbReference type="Pfam" id="PF14683"/>
    </source>
</evidence>
<keyword evidence="7" id="KW-0456">Lyase</keyword>
<dbReference type="EMBL" id="JARKNE010000002">
    <property type="protein sequence ID" value="KAK5843469.1"/>
    <property type="molecule type" value="Genomic_DNA"/>
</dbReference>
<dbReference type="PANTHER" id="PTHR32018">
    <property type="entry name" value="RHAMNOGALACTURONATE LYASE FAMILY PROTEIN"/>
    <property type="match status" value="1"/>
</dbReference>
<gene>
    <name evidence="10" type="ORF">PVK06_005926</name>
</gene>
<dbReference type="InterPro" id="IPR051850">
    <property type="entry name" value="Polysacch_Lyase_4"/>
</dbReference>
<dbReference type="InterPro" id="IPR008979">
    <property type="entry name" value="Galactose-bd-like_sf"/>
</dbReference>
<dbReference type="InterPro" id="IPR014718">
    <property type="entry name" value="GH-type_carb-bd"/>
</dbReference>
<dbReference type="SUPFAM" id="SSF74650">
    <property type="entry name" value="Galactose mutarotase-like"/>
    <property type="match status" value="2"/>
</dbReference>
<dbReference type="InterPro" id="IPR029413">
    <property type="entry name" value="RG-lyase_II"/>
</dbReference>
<dbReference type="CDD" id="cd10316">
    <property type="entry name" value="RGL4_M"/>
    <property type="match status" value="2"/>
</dbReference>
<comment type="catalytic activity">
    <reaction evidence="1">
        <text>Endotype eliminative cleavage of L-alpha-rhamnopyranosyl-(1-&gt;4)-alpha-D-galactopyranosyluronic acid bonds of rhamnogalacturonan I domains in ramified hairy regions of pectin leaving L-rhamnopyranose at the reducing end and 4-deoxy-4,5-unsaturated D-galactopyranosyluronic acid at the non-reducing end.</text>
        <dbReference type="EC" id="4.2.2.23"/>
    </reaction>
</comment>
<evidence type="ECO:0000313" key="11">
    <source>
        <dbReference type="Proteomes" id="UP001358586"/>
    </source>
</evidence>
<dbReference type="CDD" id="cd10317">
    <property type="entry name" value="RGL4_C"/>
    <property type="match status" value="2"/>
</dbReference>
<evidence type="ECO:0000256" key="5">
    <source>
        <dbReference type="ARBA" id="ARBA00022525"/>
    </source>
</evidence>
<feature type="domain" description="Rhamnogalacturonan lyase" evidence="9">
    <location>
        <begin position="1021"/>
        <end position="1093"/>
    </location>
</feature>
<evidence type="ECO:0000256" key="6">
    <source>
        <dbReference type="ARBA" id="ARBA00022729"/>
    </source>
</evidence>
<evidence type="ECO:0000256" key="4">
    <source>
        <dbReference type="ARBA" id="ARBA00012437"/>
    </source>
</evidence>
<comment type="similarity">
    <text evidence="3">Belongs to the polysaccharide lyase 4 family.</text>
</comment>
<name>A0ABR0QWW1_GOSAR</name>
<accession>A0ABR0QWW1</accession>
<dbReference type="EC" id="4.2.2.23" evidence="4"/>
<dbReference type="Proteomes" id="UP001358586">
    <property type="component" value="Chromosome 2"/>
</dbReference>
<dbReference type="Gene3D" id="2.60.120.260">
    <property type="entry name" value="Galactose-binding domain-like"/>
    <property type="match status" value="2"/>
</dbReference>